<dbReference type="PANTHER" id="PTHR32226">
    <property type="entry name" value="TELO2-INTERACTING PROTEIN 2"/>
    <property type="match status" value="1"/>
</dbReference>
<proteinExistence type="inferred from homology"/>
<dbReference type="GO" id="GO:0005634">
    <property type="term" value="C:nucleus"/>
    <property type="evidence" value="ECO:0007669"/>
    <property type="project" value="TreeGrafter"/>
</dbReference>
<dbReference type="Pfam" id="PF10521">
    <property type="entry name" value="Tti2"/>
    <property type="match status" value="1"/>
</dbReference>
<gene>
    <name evidence="3" type="ORF">JBS370_LOCUS8153</name>
    <name evidence="2" type="ORF">ZHD862_LOCUS41</name>
</gene>
<comment type="similarity">
    <text evidence="1">Belongs to the TTI2 family.</text>
</comment>
<dbReference type="PANTHER" id="PTHR32226:SF2">
    <property type="entry name" value="TELO2-INTERACTING PROTEIN 2"/>
    <property type="match status" value="1"/>
</dbReference>
<dbReference type="InterPro" id="IPR018870">
    <property type="entry name" value="Tti2"/>
</dbReference>
<sequence length="442" mass="52560">MNNTISIFQNIDALITSKSLFNKSIETLGSITYPDQSIFIQLNDQLSELTVKDDELFTSKTDYLSSLLLFLFEHIPLEIDLNLLTSTQIDYHQVLSSTMKIYKPNLLPSNQNIIQYSSESQMILNHLYKFLQINNLEEFLLLKQHTQPIYLHCLHHLQPLLLKTTYDKYPIAIKLFVHIIKSMHQSSLSETFDLIFPVCLMTLDDPSIDMKLISLYLLDHLQRHCTSTELLLFNRANVIMYGLEQNLYHRGDRIILFECLLATTYRWLNILENEIYSGKHLFIRTSQLIERFIHDSLLETNIEYRRQFIKIVQYYINRLELFAIRHLKHFIELIDDSIDNRLLRSDSLKLLLKIIEILKPRINVHRYDIMKIIIRCLFKIIHEDKENKTIMNLFKKCLKEFHSCTIEDNYVQDALRSLIETSQLDLFYREHLQKLLETIEEN</sequence>
<dbReference type="AlphaFoldDB" id="A0A813PI41"/>
<dbReference type="GO" id="GO:0110078">
    <property type="term" value="C:TTT Hsp90 cochaperone complex"/>
    <property type="evidence" value="ECO:0007669"/>
    <property type="project" value="InterPro"/>
</dbReference>
<dbReference type="InterPro" id="IPR016024">
    <property type="entry name" value="ARM-type_fold"/>
</dbReference>
<evidence type="ECO:0000313" key="3">
    <source>
        <dbReference type="EMBL" id="CAF3680295.1"/>
    </source>
</evidence>
<dbReference type="EMBL" id="CAJOBD010000508">
    <property type="protein sequence ID" value="CAF3680295.1"/>
    <property type="molecule type" value="Genomic_DNA"/>
</dbReference>
<evidence type="ECO:0000256" key="1">
    <source>
        <dbReference type="ARBA" id="ARBA00034736"/>
    </source>
</evidence>
<evidence type="ECO:0000313" key="4">
    <source>
        <dbReference type="Proteomes" id="UP000663864"/>
    </source>
</evidence>
<dbReference type="GO" id="GO:0005829">
    <property type="term" value="C:cytosol"/>
    <property type="evidence" value="ECO:0007669"/>
    <property type="project" value="TreeGrafter"/>
</dbReference>
<organism evidence="2 4">
    <name type="scientific">Rotaria sordida</name>
    <dbReference type="NCBI Taxonomy" id="392033"/>
    <lineage>
        <taxon>Eukaryota</taxon>
        <taxon>Metazoa</taxon>
        <taxon>Spiralia</taxon>
        <taxon>Gnathifera</taxon>
        <taxon>Rotifera</taxon>
        <taxon>Eurotatoria</taxon>
        <taxon>Bdelloidea</taxon>
        <taxon>Philodinida</taxon>
        <taxon>Philodinidae</taxon>
        <taxon>Rotaria</taxon>
    </lineage>
</organism>
<accession>A0A813PI41</accession>
<reference evidence="2" key="1">
    <citation type="submission" date="2021-02" db="EMBL/GenBank/DDBJ databases">
        <authorList>
            <person name="Nowell W R."/>
        </authorList>
    </citation>
    <scope>NUCLEOTIDE SEQUENCE</scope>
</reference>
<dbReference type="EMBL" id="CAJNOT010000001">
    <property type="protein sequence ID" value="CAF0755325.1"/>
    <property type="molecule type" value="Genomic_DNA"/>
</dbReference>
<comment type="caution">
    <text evidence="2">The sequence shown here is derived from an EMBL/GenBank/DDBJ whole genome shotgun (WGS) entry which is preliminary data.</text>
</comment>
<dbReference type="SUPFAM" id="SSF48371">
    <property type="entry name" value="ARM repeat"/>
    <property type="match status" value="1"/>
</dbReference>
<dbReference type="Proteomes" id="UP000663836">
    <property type="component" value="Unassembled WGS sequence"/>
</dbReference>
<evidence type="ECO:0000313" key="2">
    <source>
        <dbReference type="EMBL" id="CAF0755325.1"/>
    </source>
</evidence>
<dbReference type="Proteomes" id="UP000663864">
    <property type="component" value="Unassembled WGS sequence"/>
</dbReference>
<protein>
    <submittedName>
        <fullName evidence="2">Uncharacterized protein</fullName>
    </submittedName>
</protein>
<name>A0A813PI41_9BILA</name>